<evidence type="ECO:0000313" key="9">
    <source>
        <dbReference type="Proteomes" id="UP000265768"/>
    </source>
</evidence>
<sequence length="190" mass="20447">MSGLWWDVAMRLERVRQLVGEVLLCGFVFVLLSGAFLALHYRPGGQVVYDGAYEPLRGVPMSGAYESVLRIGFEVPGGLLVRRWHHDSLVLLGLGTVVWALLGRYRYALTVLALGAIAGLSGYASADDVLSGTPFAAVAIPWWYALHILATAAMGVVLLVSSRREAAQQPRTLPFATATVGVIILATLLI</sequence>
<accession>A0A3A4AR44</accession>
<dbReference type="InterPro" id="IPR027387">
    <property type="entry name" value="Cytb/b6-like_sf"/>
</dbReference>
<protein>
    <recommendedName>
        <fullName evidence="3">Cytochrome bc1 complex cytochrome b subunit</fullName>
        <ecNumber evidence="2">7.1.1.8</ecNumber>
    </recommendedName>
    <alternativeName>
        <fullName evidence="5">Cytochrome bc1 reductase complex subunit QcrB</fullName>
    </alternativeName>
</protein>
<keyword evidence="6" id="KW-0812">Transmembrane</keyword>
<feature type="transmembrane region" description="Helical" evidence="6">
    <location>
        <begin position="138"/>
        <end position="160"/>
    </location>
</feature>
<dbReference type="Proteomes" id="UP000265768">
    <property type="component" value="Unassembled WGS sequence"/>
</dbReference>
<dbReference type="SUPFAM" id="SSF81342">
    <property type="entry name" value="Transmembrane di-heme cytochromes"/>
    <property type="match status" value="1"/>
</dbReference>
<evidence type="ECO:0000313" key="8">
    <source>
        <dbReference type="EMBL" id="RJL32236.1"/>
    </source>
</evidence>
<comment type="cofactor">
    <cofactor evidence="1">
        <name>heme</name>
        <dbReference type="ChEBI" id="CHEBI:30413"/>
    </cofactor>
</comment>
<keyword evidence="6" id="KW-1133">Transmembrane helix</keyword>
<evidence type="ECO:0000256" key="5">
    <source>
        <dbReference type="ARBA" id="ARBA00029568"/>
    </source>
</evidence>
<gene>
    <name evidence="8" type="ORF">D5H75_17755</name>
</gene>
<comment type="caution">
    <text evidence="8">The sequence shown here is derived from an EMBL/GenBank/DDBJ whole genome shotgun (WGS) entry which is preliminary data.</text>
</comment>
<comment type="catalytic activity">
    <reaction evidence="4">
        <text>a quinol + 2 Fe(III)-[cytochrome c](out) = a quinone + 2 Fe(II)-[cytochrome c](out) + 2 H(+)(out)</text>
        <dbReference type="Rhea" id="RHEA:11484"/>
        <dbReference type="Rhea" id="RHEA-COMP:10350"/>
        <dbReference type="Rhea" id="RHEA-COMP:14399"/>
        <dbReference type="ChEBI" id="CHEBI:15378"/>
        <dbReference type="ChEBI" id="CHEBI:24646"/>
        <dbReference type="ChEBI" id="CHEBI:29033"/>
        <dbReference type="ChEBI" id="CHEBI:29034"/>
        <dbReference type="ChEBI" id="CHEBI:132124"/>
        <dbReference type="EC" id="7.1.1.8"/>
    </reaction>
</comment>
<name>A0A3A4AR44_9ACTN</name>
<evidence type="ECO:0000259" key="7">
    <source>
        <dbReference type="PROSITE" id="PS51002"/>
    </source>
</evidence>
<keyword evidence="6" id="KW-0472">Membrane</keyword>
<proteinExistence type="predicted"/>
<dbReference type="GO" id="GO:0016020">
    <property type="term" value="C:membrane"/>
    <property type="evidence" value="ECO:0007669"/>
    <property type="project" value="InterPro"/>
</dbReference>
<dbReference type="PROSITE" id="PS51002">
    <property type="entry name" value="CYTB_NTER"/>
    <property type="match status" value="1"/>
</dbReference>
<feature type="domain" description="Cytochrome b/b6 N-terminal region profile" evidence="7">
    <location>
        <begin position="1"/>
        <end position="190"/>
    </location>
</feature>
<evidence type="ECO:0000256" key="2">
    <source>
        <dbReference type="ARBA" id="ARBA00012951"/>
    </source>
</evidence>
<dbReference type="GO" id="GO:0016491">
    <property type="term" value="F:oxidoreductase activity"/>
    <property type="evidence" value="ECO:0007669"/>
    <property type="project" value="InterPro"/>
</dbReference>
<keyword evidence="9" id="KW-1185">Reference proteome</keyword>
<dbReference type="InterPro" id="IPR016174">
    <property type="entry name" value="Di-haem_cyt_TM"/>
</dbReference>
<dbReference type="EC" id="7.1.1.8" evidence="2"/>
<dbReference type="InterPro" id="IPR005797">
    <property type="entry name" value="Cyt_b/b6_N"/>
</dbReference>
<evidence type="ECO:0000256" key="4">
    <source>
        <dbReference type="ARBA" id="ARBA00029351"/>
    </source>
</evidence>
<evidence type="ECO:0000256" key="3">
    <source>
        <dbReference type="ARBA" id="ARBA00016116"/>
    </source>
</evidence>
<reference evidence="8 9" key="1">
    <citation type="submission" date="2018-09" db="EMBL/GenBank/DDBJ databases">
        <title>YIM 75507 draft genome.</title>
        <authorList>
            <person name="Tang S."/>
            <person name="Feng Y."/>
        </authorList>
    </citation>
    <scope>NUCLEOTIDE SEQUENCE [LARGE SCALE GENOMIC DNA]</scope>
    <source>
        <strain evidence="8 9">YIM 75507</strain>
    </source>
</reference>
<feature type="transmembrane region" description="Helical" evidence="6">
    <location>
        <begin position="107"/>
        <end position="126"/>
    </location>
</feature>
<dbReference type="AlphaFoldDB" id="A0A3A4AR44"/>
<feature type="transmembrane region" description="Helical" evidence="6">
    <location>
        <begin position="84"/>
        <end position="102"/>
    </location>
</feature>
<feature type="transmembrane region" description="Helical" evidence="6">
    <location>
        <begin position="21"/>
        <end position="41"/>
    </location>
</feature>
<dbReference type="EMBL" id="QZEY01000005">
    <property type="protein sequence ID" value="RJL32236.1"/>
    <property type="molecule type" value="Genomic_DNA"/>
</dbReference>
<dbReference type="GO" id="GO:0008121">
    <property type="term" value="F:quinol-cytochrome-c reductase activity"/>
    <property type="evidence" value="ECO:0007669"/>
    <property type="project" value="UniProtKB-EC"/>
</dbReference>
<organism evidence="8 9">
    <name type="scientific">Bailinhaonella thermotolerans</name>
    <dbReference type="NCBI Taxonomy" id="1070861"/>
    <lineage>
        <taxon>Bacteria</taxon>
        <taxon>Bacillati</taxon>
        <taxon>Actinomycetota</taxon>
        <taxon>Actinomycetes</taxon>
        <taxon>Streptosporangiales</taxon>
        <taxon>Streptosporangiaceae</taxon>
        <taxon>Bailinhaonella</taxon>
    </lineage>
</organism>
<dbReference type="Gene3D" id="1.20.810.10">
    <property type="entry name" value="Cytochrome Bc1 Complex, Chain C"/>
    <property type="match status" value="1"/>
</dbReference>
<dbReference type="GO" id="GO:0022904">
    <property type="term" value="P:respiratory electron transport chain"/>
    <property type="evidence" value="ECO:0007669"/>
    <property type="project" value="InterPro"/>
</dbReference>
<evidence type="ECO:0000256" key="6">
    <source>
        <dbReference type="SAM" id="Phobius"/>
    </source>
</evidence>
<evidence type="ECO:0000256" key="1">
    <source>
        <dbReference type="ARBA" id="ARBA00001971"/>
    </source>
</evidence>
<feature type="transmembrane region" description="Helical" evidence="6">
    <location>
        <begin position="172"/>
        <end position="189"/>
    </location>
</feature>